<comment type="caution">
    <text evidence="6">The sequence shown here is derived from an EMBL/GenBank/DDBJ whole genome shotgun (WGS) entry which is preliminary data.</text>
</comment>
<dbReference type="RefSeq" id="WP_169255129.1">
    <property type="nucleotide sequence ID" value="NZ_WTVN01000006.1"/>
</dbReference>
<name>A0ABX1PV28_9RHOO</name>
<dbReference type="PROSITE" id="PS50931">
    <property type="entry name" value="HTH_LYSR"/>
    <property type="match status" value="1"/>
</dbReference>
<dbReference type="CDD" id="cd08432">
    <property type="entry name" value="PBP2_GcdR_TrpI_HvrB_AmpR_like"/>
    <property type="match status" value="1"/>
</dbReference>
<comment type="similarity">
    <text evidence="1">Belongs to the LysR transcriptional regulatory family.</text>
</comment>
<dbReference type="SUPFAM" id="SSF46785">
    <property type="entry name" value="Winged helix' DNA-binding domain"/>
    <property type="match status" value="1"/>
</dbReference>
<evidence type="ECO:0000256" key="1">
    <source>
        <dbReference type="ARBA" id="ARBA00009437"/>
    </source>
</evidence>
<dbReference type="InterPro" id="IPR036388">
    <property type="entry name" value="WH-like_DNA-bd_sf"/>
</dbReference>
<dbReference type="InterPro" id="IPR058163">
    <property type="entry name" value="LysR-type_TF_proteobact-type"/>
</dbReference>
<organism evidence="6 7">
    <name type="scientific">Aromatoleum toluvorans</name>
    <dbReference type="NCBI Taxonomy" id="92002"/>
    <lineage>
        <taxon>Bacteria</taxon>
        <taxon>Pseudomonadati</taxon>
        <taxon>Pseudomonadota</taxon>
        <taxon>Betaproteobacteria</taxon>
        <taxon>Rhodocyclales</taxon>
        <taxon>Rhodocyclaceae</taxon>
        <taxon>Aromatoleum</taxon>
    </lineage>
</organism>
<feature type="domain" description="HTH lysR-type" evidence="5">
    <location>
        <begin position="8"/>
        <end position="65"/>
    </location>
</feature>
<evidence type="ECO:0000313" key="7">
    <source>
        <dbReference type="Proteomes" id="UP000623795"/>
    </source>
</evidence>
<dbReference type="InterPro" id="IPR036390">
    <property type="entry name" value="WH_DNA-bd_sf"/>
</dbReference>
<keyword evidence="4" id="KW-0804">Transcription</keyword>
<dbReference type="PRINTS" id="PR00039">
    <property type="entry name" value="HTHLYSR"/>
</dbReference>
<evidence type="ECO:0000256" key="2">
    <source>
        <dbReference type="ARBA" id="ARBA00023015"/>
    </source>
</evidence>
<evidence type="ECO:0000259" key="5">
    <source>
        <dbReference type="PROSITE" id="PS50931"/>
    </source>
</evidence>
<dbReference type="Pfam" id="PF03466">
    <property type="entry name" value="LysR_substrate"/>
    <property type="match status" value="1"/>
</dbReference>
<dbReference type="SUPFAM" id="SSF53850">
    <property type="entry name" value="Periplasmic binding protein-like II"/>
    <property type="match status" value="1"/>
</dbReference>
<dbReference type="InterPro" id="IPR000847">
    <property type="entry name" value="LysR_HTH_N"/>
</dbReference>
<dbReference type="PANTHER" id="PTHR30537">
    <property type="entry name" value="HTH-TYPE TRANSCRIPTIONAL REGULATOR"/>
    <property type="match status" value="1"/>
</dbReference>
<dbReference type="InterPro" id="IPR005119">
    <property type="entry name" value="LysR_subst-bd"/>
</dbReference>
<evidence type="ECO:0000256" key="4">
    <source>
        <dbReference type="ARBA" id="ARBA00023163"/>
    </source>
</evidence>
<gene>
    <name evidence="6" type="ORF">GPA22_05640</name>
</gene>
<accession>A0ABX1PV28</accession>
<evidence type="ECO:0000256" key="3">
    <source>
        <dbReference type="ARBA" id="ARBA00023125"/>
    </source>
</evidence>
<dbReference type="Gene3D" id="3.40.190.10">
    <property type="entry name" value="Periplasmic binding protein-like II"/>
    <property type="match status" value="2"/>
</dbReference>
<dbReference type="Pfam" id="PF00126">
    <property type="entry name" value="HTH_1"/>
    <property type="match status" value="1"/>
</dbReference>
<dbReference type="Proteomes" id="UP000623795">
    <property type="component" value="Unassembled WGS sequence"/>
</dbReference>
<dbReference type="EMBL" id="WTVN01000006">
    <property type="protein sequence ID" value="NMG43213.1"/>
    <property type="molecule type" value="Genomic_DNA"/>
</dbReference>
<proteinExistence type="inferred from homology"/>
<protein>
    <submittedName>
        <fullName evidence="6">LysR family transcriptional regulator</fullName>
    </submittedName>
</protein>
<dbReference type="Gene3D" id="1.10.10.10">
    <property type="entry name" value="Winged helix-like DNA-binding domain superfamily/Winged helix DNA-binding domain"/>
    <property type="match status" value="1"/>
</dbReference>
<sequence length="314" mass="34417">MIATRRLPPLESLRYFEAAARHGSFTRAARELCLTQSAVSQKILALEARLGYRLFERLPRGLRMTVEGDRLFSGVSAAFEQLLATVGAIGDEALEGTIKVRAMPSFATRWLMPRLARFDAAHPQIQLDIDASISRTDFRVEAVDVAVSCEWSDDARLMQLPLFDDVSYPVASPALLARQPLGDYADLVAPRLLHDSMPQADYSTSWDGFFARLGRSDIPTRAGAAFSRADMVIQAACAGQGVALARHSLVAEEIERGLLVRPFADVMAEGTVYVVCPRQNAARPRVAALIEWLQREAAEHVAAREAVLAAGNVR</sequence>
<keyword evidence="3" id="KW-0238">DNA-binding</keyword>
<keyword evidence="7" id="KW-1185">Reference proteome</keyword>
<dbReference type="PANTHER" id="PTHR30537:SF26">
    <property type="entry name" value="GLYCINE CLEAVAGE SYSTEM TRANSCRIPTIONAL ACTIVATOR"/>
    <property type="match status" value="1"/>
</dbReference>
<keyword evidence="2" id="KW-0805">Transcription regulation</keyword>
<evidence type="ECO:0000313" key="6">
    <source>
        <dbReference type="EMBL" id="NMG43213.1"/>
    </source>
</evidence>
<reference evidence="6 7" key="1">
    <citation type="submission" date="2019-12" db="EMBL/GenBank/DDBJ databases">
        <title>Comparative genomics gives insights into the taxonomy of the Azoarcus-Aromatoleum group and reveals separate origins of nif in the plant-associated Azoarcus and non-plant-associated Aromatoleum sub-groups.</title>
        <authorList>
            <person name="Lafos M."/>
            <person name="Maluk M."/>
            <person name="Batista M."/>
            <person name="Junghare M."/>
            <person name="Carmona M."/>
            <person name="Faoro H."/>
            <person name="Cruz L.M."/>
            <person name="Battistoni F."/>
            <person name="De Souza E."/>
            <person name="Pedrosa F."/>
            <person name="Chen W.-M."/>
            <person name="Poole P.S."/>
            <person name="Dixon R.A."/>
            <person name="James E.K."/>
        </authorList>
    </citation>
    <scope>NUCLEOTIDE SEQUENCE [LARGE SCALE GENOMIC DNA]</scope>
    <source>
        <strain evidence="6 7">Td21</strain>
    </source>
</reference>